<evidence type="ECO:0000313" key="2">
    <source>
        <dbReference type="Proteomes" id="UP000182888"/>
    </source>
</evidence>
<proteinExistence type="predicted"/>
<dbReference type="Proteomes" id="UP000182888">
    <property type="component" value="Unassembled WGS sequence"/>
</dbReference>
<organism evidence="1 2">
    <name type="scientific">Mesorhizobium plurifarium</name>
    <dbReference type="NCBI Taxonomy" id="69974"/>
    <lineage>
        <taxon>Bacteria</taxon>
        <taxon>Pseudomonadati</taxon>
        <taxon>Pseudomonadota</taxon>
        <taxon>Alphaproteobacteria</taxon>
        <taxon>Hyphomicrobiales</taxon>
        <taxon>Phyllobacteriaceae</taxon>
        <taxon>Mesorhizobium</taxon>
    </lineage>
</organism>
<evidence type="ECO:0008006" key="3">
    <source>
        <dbReference type="Google" id="ProtNLM"/>
    </source>
</evidence>
<evidence type="ECO:0000313" key="1">
    <source>
        <dbReference type="EMBL" id="CDX49234.1"/>
    </source>
</evidence>
<protein>
    <recommendedName>
        <fullName evidence="3">DUF2163 domain-containing protein</fullName>
    </recommendedName>
</protein>
<reference evidence="2" key="1">
    <citation type="submission" date="2014-08" db="EMBL/GenBank/DDBJ databases">
        <authorList>
            <person name="Edwards T."/>
        </authorList>
    </citation>
    <scope>NUCLEOTIDE SEQUENCE [LARGE SCALE GENOMIC DNA]</scope>
</reference>
<accession>A0A0K2VNH8</accession>
<sequence length="188" mass="20863">MSFPTRLQEVLSEGRAVIRSGIKIACTTGTYGFWNGKGDITVDGLVYWPNTLITVSEPVYGLGTAASTFTVELVAKRDSGLTPDKLLLIEQEGYKDAPITGFDFYFDPDDRSFLHAEPGPYGFIDTIDHSRENGEKKLIANVRSGAIANHRDGYRTASHEDQQLVSPGDDFFQYASTVKHEVFDIKFD</sequence>
<name>A0A0K2VNH8_MESPL</name>
<dbReference type="EMBL" id="CCND01000001">
    <property type="protein sequence ID" value="CDX49234.1"/>
    <property type="molecule type" value="Genomic_DNA"/>
</dbReference>
<dbReference type="AlphaFoldDB" id="A0A0K2VNH8"/>
<gene>
    <name evidence="1" type="ORF">MPL1032_10272</name>
</gene>